<dbReference type="Proteomes" id="UP000245839">
    <property type="component" value="Unassembled WGS sequence"/>
</dbReference>
<reference evidence="2 4" key="1">
    <citation type="submission" date="2016-10" db="EMBL/GenBank/DDBJ databases">
        <authorList>
            <person name="Cai Z."/>
        </authorList>
    </citation>
    <scope>NUCLEOTIDE SEQUENCE [LARGE SCALE GENOMIC DNA]</scope>
    <source>
        <strain evidence="2 4">DSM 25227</strain>
    </source>
</reference>
<organism evidence="2 4">
    <name type="scientific">Jannaschia seohaensis</name>
    <dbReference type="NCBI Taxonomy" id="475081"/>
    <lineage>
        <taxon>Bacteria</taxon>
        <taxon>Pseudomonadati</taxon>
        <taxon>Pseudomonadota</taxon>
        <taxon>Alphaproteobacteria</taxon>
        <taxon>Rhodobacterales</taxon>
        <taxon>Roseobacteraceae</taxon>
        <taxon>Jannaschia</taxon>
    </lineage>
</organism>
<evidence type="ECO:0000313" key="4">
    <source>
        <dbReference type="Proteomes" id="UP000251571"/>
    </source>
</evidence>
<protein>
    <recommendedName>
        <fullName evidence="5">DUF4177 domain-containing protein</fullName>
    </recommendedName>
</protein>
<name>A0A2Y9ANV9_9RHOB</name>
<evidence type="ECO:0000313" key="1">
    <source>
        <dbReference type="EMBL" id="PWJ19398.1"/>
    </source>
</evidence>
<dbReference type="EMBL" id="QGDJ01000004">
    <property type="protein sequence ID" value="PWJ19398.1"/>
    <property type="molecule type" value="Genomic_DNA"/>
</dbReference>
<accession>A0A2Y9ANV9</accession>
<dbReference type="Proteomes" id="UP000251571">
    <property type="component" value="Unassembled WGS sequence"/>
</dbReference>
<proteinExistence type="predicted"/>
<evidence type="ECO:0000313" key="3">
    <source>
        <dbReference type="Proteomes" id="UP000245839"/>
    </source>
</evidence>
<dbReference type="OrthoDB" id="7658888at2"/>
<gene>
    <name evidence="1" type="ORF">BCF38_104335</name>
    <name evidence="2" type="ORF">SAMN05421539_104335</name>
</gene>
<dbReference type="AlphaFoldDB" id="A0A2Y9ANV9"/>
<keyword evidence="3" id="KW-1185">Reference proteome</keyword>
<evidence type="ECO:0000313" key="2">
    <source>
        <dbReference type="EMBL" id="SSA46060.1"/>
    </source>
</evidence>
<reference evidence="1 3" key="2">
    <citation type="submission" date="2018-03" db="EMBL/GenBank/DDBJ databases">
        <title>Genomic Encyclopedia of Archaeal and Bacterial Type Strains, Phase II (KMG-II): from individual species to whole genera.</title>
        <authorList>
            <person name="Goeker M."/>
        </authorList>
    </citation>
    <scope>NUCLEOTIDE SEQUENCE [LARGE SCALE GENOMIC DNA]</scope>
    <source>
        <strain evidence="1 3">DSM 25227</strain>
    </source>
</reference>
<dbReference type="RefSeq" id="WP_109564483.1">
    <property type="nucleotide sequence ID" value="NZ_QGDJ01000004.1"/>
</dbReference>
<dbReference type="EMBL" id="UETC01000004">
    <property type="protein sequence ID" value="SSA46060.1"/>
    <property type="molecule type" value="Genomic_DNA"/>
</dbReference>
<sequence>MTEDGPHQTFEYRVVPAPRKGEKARGVRSGEARFALALSRLFNRMGAEGWEYVRADTLPAEERVGLTGKEVKYHALLVFRRALAPPVAAAPVQQVVQAPAPLMLQGPVPEWPGFEDEEIDEAEVIEILTARAGPKLAAE</sequence>
<evidence type="ECO:0008006" key="5">
    <source>
        <dbReference type="Google" id="ProtNLM"/>
    </source>
</evidence>